<organism evidence="3 4">
    <name type="scientific">Caldalkalibacillus uzonensis</name>
    <dbReference type="NCBI Taxonomy" id="353224"/>
    <lineage>
        <taxon>Bacteria</taxon>
        <taxon>Bacillati</taxon>
        <taxon>Bacillota</taxon>
        <taxon>Bacilli</taxon>
        <taxon>Bacillales</taxon>
        <taxon>Bacillaceae</taxon>
        <taxon>Caldalkalibacillus</taxon>
    </lineage>
</organism>
<dbReference type="InterPro" id="IPR050266">
    <property type="entry name" value="AB_hydrolase_sf"/>
</dbReference>
<dbReference type="Pfam" id="PF00561">
    <property type="entry name" value="Abhydrolase_1"/>
    <property type="match status" value="1"/>
</dbReference>
<keyword evidence="1" id="KW-1133">Transmembrane helix</keyword>
<dbReference type="EMBL" id="JAUSUQ010000001">
    <property type="protein sequence ID" value="MDQ0337424.1"/>
    <property type="molecule type" value="Genomic_DNA"/>
</dbReference>
<keyword evidence="4" id="KW-1185">Reference proteome</keyword>
<comment type="caution">
    <text evidence="3">The sequence shown here is derived from an EMBL/GenBank/DDBJ whole genome shotgun (WGS) entry which is preliminary data.</text>
</comment>
<sequence>MNQLKRGMKMLMIFFVFVALMGGLFLYNQYKFKQAEVQYPPKGQFVTVEGIKLHYITKGSGKPIVFLHGGILNANDFEKVMEIAAEQGYHAIAFDRPGYGYSERPQTEEVTPAVQARLIHGALKELRIERPILVGHSWSGTMVLTYALSYPDDISGIVTLGAAMYKEGNPAENGDPISALVTTPVIGEIMLYTLLRSPLGTLMTEQMLKATFAPETVPADYRQATLALWLRPGQFKANREDVLAFPPASEEMSIRYKEIKHPMVIVVGDDDPFGTKEQAFRLKEDIPHANLLVLPHVAHMIPQNHPQLVIDAINTLIE</sequence>
<evidence type="ECO:0000313" key="3">
    <source>
        <dbReference type="EMBL" id="MDQ0337424.1"/>
    </source>
</evidence>
<feature type="domain" description="AB hydrolase-1" evidence="2">
    <location>
        <begin position="62"/>
        <end position="301"/>
    </location>
</feature>
<gene>
    <name evidence="3" type="ORF">J2S00_000194</name>
</gene>
<dbReference type="RefSeq" id="WP_307334545.1">
    <property type="nucleotide sequence ID" value="NZ_JAUSUQ010000001.1"/>
</dbReference>
<dbReference type="PRINTS" id="PR00111">
    <property type="entry name" value="ABHYDROLASE"/>
</dbReference>
<dbReference type="SUPFAM" id="SSF53474">
    <property type="entry name" value="alpha/beta-Hydrolases"/>
    <property type="match status" value="1"/>
</dbReference>
<keyword evidence="1" id="KW-0472">Membrane</keyword>
<dbReference type="PRINTS" id="PR00412">
    <property type="entry name" value="EPOXHYDRLASE"/>
</dbReference>
<dbReference type="InterPro" id="IPR000639">
    <property type="entry name" value="Epox_hydrolase-like"/>
</dbReference>
<dbReference type="Gene3D" id="3.40.50.1820">
    <property type="entry name" value="alpha/beta hydrolase"/>
    <property type="match status" value="1"/>
</dbReference>
<reference evidence="3 4" key="1">
    <citation type="submission" date="2023-07" db="EMBL/GenBank/DDBJ databases">
        <title>Genomic Encyclopedia of Type Strains, Phase IV (KMG-IV): sequencing the most valuable type-strain genomes for metagenomic binning, comparative biology and taxonomic classification.</title>
        <authorList>
            <person name="Goeker M."/>
        </authorList>
    </citation>
    <scope>NUCLEOTIDE SEQUENCE [LARGE SCALE GENOMIC DNA]</scope>
    <source>
        <strain evidence="3 4">DSM 17740</strain>
    </source>
</reference>
<dbReference type="Proteomes" id="UP001232445">
    <property type="component" value="Unassembled WGS sequence"/>
</dbReference>
<dbReference type="PANTHER" id="PTHR43798">
    <property type="entry name" value="MONOACYLGLYCEROL LIPASE"/>
    <property type="match status" value="1"/>
</dbReference>
<feature type="transmembrane region" description="Helical" evidence="1">
    <location>
        <begin position="12"/>
        <end position="30"/>
    </location>
</feature>
<accession>A0ABU0CLY8</accession>
<evidence type="ECO:0000259" key="2">
    <source>
        <dbReference type="Pfam" id="PF00561"/>
    </source>
</evidence>
<proteinExistence type="predicted"/>
<evidence type="ECO:0000313" key="4">
    <source>
        <dbReference type="Proteomes" id="UP001232445"/>
    </source>
</evidence>
<keyword evidence="1" id="KW-0812">Transmembrane</keyword>
<evidence type="ECO:0000256" key="1">
    <source>
        <dbReference type="SAM" id="Phobius"/>
    </source>
</evidence>
<dbReference type="InterPro" id="IPR000073">
    <property type="entry name" value="AB_hydrolase_1"/>
</dbReference>
<protein>
    <submittedName>
        <fullName evidence="3">Pimeloyl-ACP methyl ester carboxylesterase</fullName>
    </submittedName>
</protein>
<dbReference type="InterPro" id="IPR029058">
    <property type="entry name" value="AB_hydrolase_fold"/>
</dbReference>
<name>A0ABU0CLY8_9BACI</name>